<evidence type="ECO:0000256" key="4">
    <source>
        <dbReference type="ARBA" id="ARBA00022490"/>
    </source>
</evidence>
<dbReference type="InterPro" id="IPR016024">
    <property type="entry name" value="ARM-type_fold"/>
</dbReference>
<name>A0A4T0X7J0_9ASCO</name>
<protein>
    <recommendedName>
        <fullName evidence="7">Importin N-terminal domain-containing protein</fullName>
    </recommendedName>
</protein>
<dbReference type="Pfam" id="PF08389">
    <property type="entry name" value="Xpo1"/>
    <property type="match status" value="1"/>
</dbReference>
<feature type="domain" description="Importin N-terminal" evidence="7">
    <location>
        <begin position="24"/>
        <end position="93"/>
    </location>
</feature>
<dbReference type="InterPro" id="IPR013598">
    <property type="entry name" value="Exportin-1/Importin-b-like"/>
</dbReference>
<dbReference type="Pfam" id="PF03810">
    <property type="entry name" value="IBN_N"/>
    <property type="match status" value="1"/>
</dbReference>
<dbReference type="Gene3D" id="1.25.10.10">
    <property type="entry name" value="Leucine-rich Repeat Variant"/>
    <property type="match status" value="1"/>
</dbReference>
<dbReference type="Pfam" id="PF08506">
    <property type="entry name" value="Cse1"/>
    <property type="match status" value="1"/>
</dbReference>
<evidence type="ECO:0000256" key="6">
    <source>
        <dbReference type="ARBA" id="ARBA00023242"/>
    </source>
</evidence>
<keyword evidence="6" id="KW-0539">Nucleus</keyword>
<dbReference type="InterPro" id="IPR001494">
    <property type="entry name" value="Importin-beta_N"/>
</dbReference>
<evidence type="ECO:0000256" key="3">
    <source>
        <dbReference type="ARBA" id="ARBA00022448"/>
    </source>
</evidence>
<evidence type="ECO:0000313" key="9">
    <source>
        <dbReference type="Proteomes" id="UP000307173"/>
    </source>
</evidence>
<evidence type="ECO:0000256" key="5">
    <source>
        <dbReference type="ARBA" id="ARBA00022927"/>
    </source>
</evidence>
<dbReference type="GO" id="GO:0005635">
    <property type="term" value="C:nuclear envelope"/>
    <property type="evidence" value="ECO:0007669"/>
    <property type="project" value="TreeGrafter"/>
</dbReference>
<sequence length="1024" mass="117975">MEIELLHRCFSYSLSPDQSARQYAEGKLDELSQTPGFLAACLEIIQYEKDPLVKQATSIYFKNTILKQWPIDSVIDNGEKPVIRERLFVFVTKLDRVLRNQLLPALSTIINHDYPDKWNSLIEEISKWINNPSNDINTLYVAIYAFAEVCRSYRWKNNKERHLTLDPIISAFFPCLLNIGKQLASDPTLQNSYEASEILKLIIKCYKFVTYLDFPEVLQTGQPLIDWITFHVEILQINYNADAQIGWIKSQKWAYHNLYRLFQRYGTKTISSKFDYKDFRVTFKNEVLPQLVNVYIDTLRRWIANEKYLADSSAYYLMLFLEQALLTKSTFGLIDPHFNFLIGEVAFKIFNPKDEDLELYEDEPEEYIHKIFEYLDECTAEDALYSFLFTLVEKNPDYLTPIFQMVVTKFQELNNQEETIEVAKGKEALMKFVSPIAYKLSQPEKNPAFNDVEPFFNNVLVPNFQSKFQFIRARCCNVVSKFDNLDFKSVETIQNLYNGIISNFLVDCSNETLPVQIQAAVAIQTFVVNETFKQSLEPIILPLMEKLMELSNKFDSEVLPAVMQEIVESFPEKLEPFAEQLMEQLCLKLNSLLLSIADATGAGYEDYDDFENSNGDKSSTALGIVSTMITILLYFENSTEIIGKLEAHYSKTIKTIFELKIEDFYAEAAELIENTLFLTRSVSPLMWSLFGDFVNSLLEDDDITLYLEDSLSALKNYLIYGSDVVQKSVEIQQLYMRLIMNVFEMDVESSDIGFSDILHASDLATTFILALSSDCNSEIFTTIIHYSVKGLAQIGNMLQPKKSSPYRISLVDNLVACLVINPLVTLSCLDTQQMEIFFTNWFNTTADLKRVFDIKLSILGYISLLNVDSTLLNNMRLTSLVNNCGINMVKLFLAVPGAIKDLEKRREEFSEKKWTDEVTYNINQVHDEEEGGEFNEEFNGDDEDDDEGEYDDMFQHNNLFNFETEDELQDDPYSNTSLDKINIFTQFQGFIANLQTNDTNKYNSVFSGLNEEDKNGLNSILSNI</sequence>
<dbReference type="OrthoDB" id="760868at2759"/>
<dbReference type="InterPro" id="IPR011989">
    <property type="entry name" value="ARM-like"/>
</dbReference>
<dbReference type="EMBL" id="SELW01000012">
    <property type="protein sequence ID" value="TID31355.1"/>
    <property type="molecule type" value="Genomic_DNA"/>
</dbReference>
<keyword evidence="4" id="KW-0963">Cytoplasm</keyword>
<dbReference type="Proteomes" id="UP000307173">
    <property type="component" value="Unassembled WGS sequence"/>
</dbReference>
<dbReference type="GO" id="GO:0006606">
    <property type="term" value="P:protein import into nucleus"/>
    <property type="evidence" value="ECO:0007669"/>
    <property type="project" value="TreeGrafter"/>
</dbReference>
<dbReference type="SMART" id="SM00913">
    <property type="entry name" value="IBN_N"/>
    <property type="match status" value="1"/>
</dbReference>
<dbReference type="InterPro" id="IPR013713">
    <property type="entry name" value="XPO2_central"/>
</dbReference>
<comment type="subcellular location">
    <subcellularLocation>
        <location evidence="2">Cytoplasm</location>
    </subcellularLocation>
    <subcellularLocation>
        <location evidence="1">Nucleus</location>
    </subcellularLocation>
</comment>
<proteinExistence type="predicted"/>
<keyword evidence="3" id="KW-0813">Transport</keyword>
<dbReference type="SUPFAM" id="SSF48371">
    <property type="entry name" value="ARM repeat"/>
    <property type="match status" value="1"/>
</dbReference>
<dbReference type="PANTHER" id="PTHR10997:SF18">
    <property type="entry name" value="D-IMPORTIN 7_RANBP7"/>
    <property type="match status" value="1"/>
</dbReference>
<evidence type="ECO:0000256" key="2">
    <source>
        <dbReference type="ARBA" id="ARBA00004496"/>
    </source>
</evidence>
<dbReference type="STRING" id="52247.A0A4T0X7J0"/>
<dbReference type="GO" id="GO:0031267">
    <property type="term" value="F:small GTPase binding"/>
    <property type="evidence" value="ECO:0007669"/>
    <property type="project" value="InterPro"/>
</dbReference>
<dbReference type="AlphaFoldDB" id="A0A4T0X7J0"/>
<dbReference type="PANTHER" id="PTHR10997">
    <property type="entry name" value="IMPORTIN-7, 8, 11"/>
    <property type="match status" value="1"/>
</dbReference>
<dbReference type="GO" id="GO:0005829">
    <property type="term" value="C:cytosol"/>
    <property type="evidence" value="ECO:0007669"/>
    <property type="project" value="TreeGrafter"/>
</dbReference>
<dbReference type="PROSITE" id="PS50166">
    <property type="entry name" value="IMPORTIN_B_NT"/>
    <property type="match status" value="1"/>
</dbReference>
<reference evidence="8 9" key="1">
    <citation type="journal article" date="2019" name="Front. Genet.">
        <title>Whole-Genome Sequencing of the Opportunistic Yeast Pathogen Candida inconspicua Uncovers Its Hybrid Origin.</title>
        <authorList>
            <person name="Mixao V."/>
            <person name="Hansen A.P."/>
            <person name="Saus E."/>
            <person name="Boekhout T."/>
            <person name="Lass-Florl C."/>
            <person name="Gabaldon T."/>
        </authorList>
    </citation>
    <scope>NUCLEOTIDE SEQUENCE [LARGE SCALE GENOMIC DNA]</scope>
    <source>
        <strain evidence="8 9">CBS 180</strain>
    </source>
</reference>
<keyword evidence="5" id="KW-0653">Protein transport</keyword>
<keyword evidence="9" id="KW-1185">Reference proteome</keyword>
<evidence type="ECO:0000256" key="1">
    <source>
        <dbReference type="ARBA" id="ARBA00004123"/>
    </source>
</evidence>
<organism evidence="8 9">
    <name type="scientific">Pichia inconspicua</name>
    <dbReference type="NCBI Taxonomy" id="52247"/>
    <lineage>
        <taxon>Eukaryota</taxon>
        <taxon>Fungi</taxon>
        <taxon>Dikarya</taxon>
        <taxon>Ascomycota</taxon>
        <taxon>Saccharomycotina</taxon>
        <taxon>Pichiomycetes</taxon>
        <taxon>Pichiales</taxon>
        <taxon>Pichiaceae</taxon>
        <taxon>Pichia</taxon>
    </lineage>
</organism>
<accession>A0A4T0X7J0</accession>
<comment type="caution">
    <text evidence="8">The sequence shown here is derived from an EMBL/GenBank/DDBJ whole genome shotgun (WGS) entry which is preliminary data.</text>
</comment>
<evidence type="ECO:0000313" key="8">
    <source>
        <dbReference type="EMBL" id="TID31355.1"/>
    </source>
</evidence>
<gene>
    <name evidence="8" type="ORF">CANINC_000066</name>
</gene>
<evidence type="ECO:0000259" key="7">
    <source>
        <dbReference type="PROSITE" id="PS50166"/>
    </source>
</evidence>